<proteinExistence type="predicted"/>
<sequence>MFSTALFLLTFVDLYFSEVRFVYILTIVIQTHSGPLLDIDWRNNNAFSTSYTDGIIYVCKVGERRPVKTFSGHPIWSMKQDACLHDFREHRKEISTIKWSPTGASTSNINQQLLLVFFHFESRKVVYSSAFSLNGEYMESGLLDKCMNTWSVKKEIFLKTYNGDDHIFKVCWNKEGYKVATCFANKKLCVFDIRF</sequence>
<dbReference type="OrthoDB" id="1367865at2759"/>
<accession>A0A9J5XDK1</accession>
<dbReference type="GO" id="GO:0003714">
    <property type="term" value="F:transcription corepressor activity"/>
    <property type="evidence" value="ECO:0007669"/>
    <property type="project" value="InterPro"/>
</dbReference>
<evidence type="ECO:0000256" key="1">
    <source>
        <dbReference type="ARBA" id="ARBA00004123"/>
    </source>
</evidence>
<evidence type="ECO:0000256" key="3">
    <source>
        <dbReference type="ARBA" id="ARBA00022737"/>
    </source>
</evidence>
<dbReference type="EMBL" id="JACXVP010000009">
    <property type="protein sequence ID" value="KAG5585294.1"/>
    <property type="molecule type" value="Genomic_DNA"/>
</dbReference>
<comment type="caution">
    <text evidence="5">The sequence shown here is derived from an EMBL/GenBank/DDBJ whole genome shotgun (WGS) entry which is preliminary data.</text>
</comment>
<dbReference type="GO" id="GO:0000118">
    <property type="term" value="C:histone deacetylase complex"/>
    <property type="evidence" value="ECO:0007669"/>
    <property type="project" value="TreeGrafter"/>
</dbReference>
<dbReference type="SMART" id="SM00320">
    <property type="entry name" value="WD40"/>
    <property type="match status" value="3"/>
</dbReference>
<keyword evidence="3" id="KW-0677">Repeat</keyword>
<comment type="subcellular location">
    <subcellularLocation>
        <location evidence="1">Nucleus</location>
    </subcellularLocation>
</comment>
<dbReference type="Gene3D" id="2.130.10.10">
    <property type="entry name" value="YVTN repeat-like/Quinoprotein amine dehydrogenase"/>
    <property type="match status" value="2"/>
</dbReference>
<dbReference type="InterPro" id="IPR001680">
    <property type="entry name" value="WD40_rpt"/>
</dbReference>
<dbReference type="AlphaFoldDB" id="A0A9J5XDK1"/>
<dbReference type="GO" id="GO:0006357">
    <property type="term" value="P:regulation of transcription by RNA polymerase II"/>
    <property type="evidence" value="ECO:0007669"/>
    <property type="project" value="TreeGrafter"/>
</dbReference>
<dbReference type="PANTHER" id="PTHR22846:SF67">
    <property type="entry name" value="F-BOX-LIKE_WD REPEAT-CONTAINING PROTEIN TBL1XR1 ISOFORM X1"/>
    <property type="match status" value="1"/>
</dbReference>
<evidence type="ECO:0000256" key="4">
    <source>
        <dbReference type="ARBA" id="ARBA00023242"/>
    </source>
</evidence>
<keyword evidence="4" id="KW-0539">Nucleus</keyword>
<protein>
    <submittedName>
        <fullName evidence="5">Uncharacterized protein</fullName>
    </submittedName>
</protein>
<dbReference type="InterPro" id="IPR045183">
    <property type="entry name" value="Ebi-like"/>
</dbReference>
<keyword evidence="6" id="KW-1185">Reference proteome</keyword>
<dbReference type="PANTHER" id="PTHR22846">
    <property type="entry name" value="WD40 REPEAT PROTEIN"/>
    <property type="match status" value="1"/>
</dbReference>
<dbReference type="InterPro" id="IPR036322">
    <property type="entry name" value="WD40_repeat_dom_sf"/>
</dbReference>
<gene>
    <name evidence="5" type="ORF">H5410_045728</name>
</gene>
<organism evidence="5 6">
    <name type="scientific">Solanum commersonii</name>
    <name type="common">Commerson's wild potato</name>
    <name type="synonym">Commerson's nightshade</name>
    <dbReference type="NCBI Taxonomy" id="4109"/>
    <lineage>
        <taxon>Eukaryota</taxon>
        <taxon>Viridiplantae</taxon>
        <taxon>Streptophyta</taxon>
        <taxon>Embryophyta</taxon>
        <taxon>Tracheophyta</taxon>
        <taxon>Spermatophyta</taxon>
        <taxon>Magnoliopsida</taxon>
        <taxon>eudicotyledons</taxon>
        <taxon>Gunneridae</taxon>
        <taxon>Pentapetalae</taxon>
        <taxon>asterids</taxon>
        <taxon>lamiids</taxon>
        <taxon>Solanales</taxon>
        <taxon>Solanaceae</taxon>
        <taxon>Solanoideae</taxon>
        <taxon>Solaneae</taxon>
        <taxon>Solanum</taxon>
    </lineage>
</organism>
<keyword evidence="2" id="KW-0853">WD repeat</keyword>
<dbReference type="InterPro" id="IPR015943">
    <property type="entry name" value="WD40/YVTN_repeat-like_dom_sf"/>
</dbReference>
<name>A0A9J5XDK1_SOLCO</name>
<evidence type="ECO:0000313" key="6">
    <source>
        <dbReference type="Proteomes" id="UP000824120"/>
    </source>
</evidence>
<dbReference type="SUPFAM" id="SSF50978">
    <property type="entry name" value="WD40 repeat-like"/>
    <property type="match status" value="1"/>
</dbReference>
<dbReference type="Proteomes" id="UP000824120">
    <property type="component" value="Chromosome 9"/>
</dbReference>
<evidence type="ECO:0000313" key="5">
    <source>
        <dbReference type="EMBL" id="KAG5585294.1"/>
    </source>
</evidence>
<reference evidence="5 6" key="1">
    <citation type="submission" date="2020-09" db="EMBL/GenBank/DDBJ databases">
        <title>De no assembly of potato wild relative species, Solanum commersonii.</title>
        <authorList>
            <person name="Cho K."/>
        </authorList>
    </citation>
    <scope>NUCLEOTIDE SEQUENCE [LARGE SCALE GENOMIC DNA]</scope>
    <source>
        <strain evidence="5">LZ3.2</strain>
        <tissue evidence="5">Leaf</tissue>
    </source>
</reference>
<evidence type="ECO:0000256" key="2">
    <source>
        <dbReference type="ARBA" id="ARBA00022574"/>
    </source>
</evidence>